<feature type="transmembrane region" description="Helical" evidence="5">
    <location>
        <begin position="88"/>
        <end position="109"/>
    </location>
</feature>
<evidence type="ECO:0000256" key="5">
    <source>
        <dbReference type="RuleBase" id="RU362022"/>
    </source>
</evidence>
<gene>
    <name evidence="6" type="ORF">M422DRAFT_274126</name>
</gene>
<name>A0A0C9U7E1_SPHS4</name>
<dbReference type="PANTHER" id="PTHR12714:SF25">
    <property type="entry name" value="CONSERVED HYPOTHETICAL MEMBRANE PROTEIN"/>
    <property type="match status" value="1"/>
</dbReference>
<evidence type="ECO:0000313" key="7">
    <source>
        <dbReference type="Proteomes" id="UP000054279"/>
    </source>
</evidence>
<dbReference type="EMBL" id="KN837442">
    <property type="protein sequence ID" value="KIJ24987.1"/>
    <property type="molecule type" value="Genomic_DNA"/>
</dbReference>
<accession>A0A0C9U7E1</accession>
<evidence type="ECO:0000256" key="1">
    <source>
        <dbReference type="ARBA" id="ARBA00004141"/>
    </source>
</evidence>
<dbReference type="GO" id="GO:0004671">
    <property type="term" value="F:protein C-terminal S-isoprenylcysteine carboxyl O-methyltransferase activity"/>
    <property type="evidence" value="ECO:0007669"/>
    <property type="project" value="UniProtKB-EC"/>
</dbReference>
<evidence type="ECO:0000313" key="6">
    <source>
        <dbReference type="EMBL" id="KIJ24987.1"/>
    </source>
</evidence>
<dbReference type="OrthoDB" id="422086at2759"/>
<keyword evidence="4 5" id="KW-0472">Membrane</keyword>
<keyword evidence="5" id="KW-0489">Methyltransferase</keyword>
<reference evidence="6 7" key="1">
    <citation type="submission" date="2014-06" db="EMBL/GenBank/DDBJ databases">
        <title>Evolutionary Origins and Diversification of the Mycorrhizal Mutualists.</title>
        <authorList>
            <consortium name="DOE Joint Genome Institute"/>
            <consortium name="Mycorrhizal Genomics Consortium"/>
            <person name="Kohler A."/>
            <person name="Kuo A."/>
            <person name="Nagy L.G."/>
            <person name="Floudas D."/>
            <person name="Copeland A."/>
            <person name="Barry K.W."/>
            <person name="Cichocki N."/>
            <person name="Veneault-Fourrey C."/>
            <person name="LaButti K."/>
            <person name="Lindquist E.A."/>
            <person name="Lipzen A."/>
            <person name="Lundell T."/>
            <person name="Morin E."/>
            <person name="Murat C."/>
            <person name="Riley R."/>
            <person name="Ohm R."/>
            <person name="Sun H."/>
            <person name="Tunlid A."/>
            <person name="Henrissat B."/>
            <person name="Grigoriev I.V."/>
            <person name="Hibbett D.S."/>
            <person name="Martin F."/>
        </authorList>
    </citation>
    <scope>NUCLEOTIDE SEQUENCE [LARGE SCALE GENOMIC DNA]</scope>
    <source>
        <strain evidence="6 7">SS14</strain>
    </source>
</reference>
<keyword evidence="5" id="KW-0808">Transferase</keyword>
<dbReference type="GO" id="GO:0032259">
    <property type="term" value="P:methylation"/>
    <property type="evidence" value="ECO:0007669"/>
    <property type="project" value="UniProtKB-KW"/>
</dbReference>
<dbReference type="EC" id="2.1.1.100" evidence="5"/>
<evidence type="ECO:0000256" key="3">
    <source>
        <dbReference type="ARBA" id="ARBA00022989"/>
    </source>
</evidence>
<feature type="transmembrane region" description="Helical" evidence="5">
    <location>
        <begin position="177"/>
        <end position="195"/>
    </location>
</feature>
<organism evidence="6 7">
    <name type="scientific">Sphaerobolus stellatus (strain SS14)</name>
    <dbReference type="NCBI Taxonomy" id="990650"/>
    <lineage>
        <taxon>Eukaryota</taxon>
        <taxon>Fungi</taxon>
        <taxon>Dikarya</taxon>
        <taxon>Basidiomycota</taxon>
        <taxon>Agaricomycotina</taxon>
        <taxon>Agaricomycetes</taxon>
        <taxon>Phallomycetidae</taxon>
        <taxon>Geastrales</taxon>
        <taxon>Sphaerobolaceae</taxon>
        <taxon>Sphaerobolus</taxon>
    </lineage>
</organism>
<comment type="subcellular location">
    <subcellularLocation>
        <location evidence="5">Endoplasmic reticulum membrane</location>
        <topology evidence="5">Multi-pass membrane protein</topology>
    </subcellularLocation>
    <subcellularLocation>
        <location evidence="1">Membrane</location>
        <topology evidence="1">Multi-pass membrane protein</topology>
    </subcellularLocation>
</comment>
<dbReference type="Proteomes" id="UP000054279">
    <property type="component" value="Unassembled WGS sequence"/>
</dbReference>
<feature type="transmembrane region" description="Helical" evidence="5">
    <location>
        <begin position="47"/>
        <end position="68"/>
    </location>
</feature>
<keyword evidence="7" id="KW-1185">Reference proteome</keyword>
<dbReference type="GO" id="GO:0005789">
    <property type="term" value="C:endoplasmic reticulum membrane"/>
    <property type="evidence" value="ECO:0007669"/>
    <property type="project" value="UniProtKB-SubCell"/>
</dbReference>
<keyword evidence="2 5" id="KW-0812">Transmembrane</keyword>
<proteinExistence type="inferred from homology"/>
<feature type="transmembrane region" description="Helical" evidence="5">
    <location>
        <begin position="137"/>
        <end position="157"/>
    </location>
</feature>
<dbReference type="InterPro" id="IPR007269">
    <property type="entry name" value="ICMT_MeTrfase"/>
</dbReference>
<protein>
    <recommendedName>
        <fullName evidence="5">Protein-S-isoprenylcysteine O-methyltransferase</fullName>
        <ecNumber evidence="5">2.1.1.100</ecNumber>
    </recommendedName>
</protein>
<dbReference type="PANTHER" id="PTHR12714">
    <property type="entry name" value="PROTEIN-S ISOPRENYLCYSTEINE O-METHYLTRANSFERASE"/>
    <property type="match status" value="1"/>
</dbReference>
<evidence type="ECO:0000256" key="4">
    <source>
        <dbReference type="ARBA" id="ARBA00023136"/>
    </source>
</evidence>
<comment type="similarity">
    <text evidence="5">Belongs to the class VI-like SAM-binding methyltransferase superfamily. Isoprenylcysteine carboxyl methyltransferase family.</text>
</comment>
<dbReference type="Pfam" id="PF04140">
    <property type="entry name" value="ICMT"/>
    <property type="match status" value="1"/>
</dbReference>
<keyword evidence="5" id="KW-0256">Endoplasmic reticulum</keyword>
<sequence>MTLLRLPFVLVAAASMHIAVTPPRTAKLDEQVKSSTFREAFLMSSTIMSHLLTVSLIWFIVLGESATILSPYLPFISGISLRTPPTTLPFAFVMGSLLITSAGLLRWLCYRTLGRFFTFELSIQKDHRLVTEGPYSFVRHPSYTGTLLLALGLFLMHGSSDSWVRTSGILDFTPMRILLMGWGGILLAITASLFARAAHEDRLMRYQFGEEWDRWASVVRYRIVPGIY</sequence>
<dbReference type="Gene3D" id="1.20.120.1630">
    <property type="match status" value="1"/>
</dbReference>
<evidence type="ECO:0000256" key="2">
    <source>
        <dbReference type="ARBA" id="ARBA00022692"/>
    </source>
</evidence>
<keyword evidence="3 5" id="KW-1133">Transmembrane helix</keyword>
<keyword evidence="5" id="KW-0949">S-adenosyl-L-methionine</keyword>
<comment type="catalytic activity">
    <reaction evidence="5">
        <text>[protein]-C-terminal S-[(2E,6E)-farnesyl]-L-cysteine + S-adenosyl-L-methionine = [protein]-C-terminal S-[(2E,6E)-farnesyl]-L-cysteine methyl ester + S-adenosyl-L-homocysteine</text>
        <dbReference type="Rhea" id="RHEA:21672"/>
        <dbReference type="Rhea" id="RHEA-COMP:12125"/>
        <dbReference type="Rhea" id="RHEA-COMP:12126"/>
        <dbReference type="ChEBI" id="CHEBI:57856"/>
        <dbReference type="ChEBI" id="CHEBI:59789"/>
        <dbReference type="ChEBI" id="CHEBI:90510"/>
        <dbReference type="ChEBI" id="CHEBI:90511"/>
        <dbReference type="EC" id="2.1.1.100"/>
    </reaction>
</comment>
<dbReference type="HOGENOM" id="CLU_065200_6_0_1"/>
<dbReference type="AlphaFoldDB" id="A0A0C9U7E1"/>